<reference evidence="2" key="1">
    <citation type="submission" date="2023-06" db="EMBL/GenBank/DDBJ databases">
        <title>Genome-scale phylogeny and comparative genomics of the fungal order Sordariales.</title>
        <authorList>
            <consortium name="Lawrence Berkeley National Laboratory"/>
            <person name="Hensen N."/>
            <person name="Bonometti L."/>
            <person name="Westerberg I."/>
            <person name="Brannstrom I.O."/>
            <person name="Guillou S."/>
            <person name="Cros-Aarteil S."/>
            <person name="Calhoun S."/>
            <person name="Haridas S."/>
            <person name="Kuo A."/>
            <person name="Mondo S."/>
            <person name="Pangilinan J."/>
            <person name="Riley R."/>
            <person name="Labutti K."/>
            <person name="Andreopoulos B."/>
            <person name="Lipzen A."/>
            <person name="Chen C."/>
            <person name="Yanf M."/>
            <person name="Daum C."/>
            <person name="Ng V."/>
            <person name="Clum A."/>
            <person name="Steindorff A."/>
            <person name="Ohm R."/>
            <person name="Martin F."/>
            <person name="Silar P."/>
            <person name="Natvig D."/>
            <person name="Lalanne C."/>
            <person name="Gautier V."/>
            <person name="Ament-Velasquez S.L."/>
            <person name="Kruys A."/>
            <person name="Hutchinson M.I."/>
            <person name="Powell A.J."/>
            <person name="Barry K."/>
            <person name="Miller A.N."/>
            <person name="Grigoriev I.V."/>
            <person name="Debuchy R."/>
            <person name="Gladieux P."/>
            <person name="Thoren M.H."/>
            <person name="Johannesson H."/>
        </authorList>
    </citation>
    <scope>NUCLEOTIDE SEQUENCE</scope>
    <source>
        <strain evidence="2">PSN4</strain>
    </source>
</reference>
<name>A0AAJ0F3I7_9PEZI</name>
<keyword evidence="3" id="KW-1185">Reference proteome</keyword>
<dbReference type="InterPro" id="IPR031349">
    <property type="entry name" value="Tfb6"/>
</dbReference>
<dbReference type="Pfam" id="PF17110">
    <property type="entry name" value="TFB6"/>
    <property type="match status" value="1"/>
</dbReference>
<accession>A0AAJ0F3I7</accession>
<gene>
    <name evidence="2" type="ORF">QBC47DRAFT_405496</name>
</gene>
<evidence type="ECO:0000313" key="2">
    <source>
        <dbReference type="EMBL" id="KAK1752292.1"/>
    </source>
</evidence>
<feature type="compositionally biased region" description="Basic and acidic residues" evidence="1">
    <location>
        <begin position="240"/>
        <end position="249"/>
    </location>
</feature>
<evidence type="ECO:0000256" key="1">
    <source>
        <dbReference type="SAM" id="MobiDB-lite"/>
    </source>
</evidence>
<feature type="region of interest" description="Disordered" evidence="1">
    <location>
        <begin position="200"/>
        <end position="249"/>
    </location>
</feature>
<evidence type="ECO:0000313" key="3">
    <source>
        <dbReference type="Proteomes" id="UP001239445"/>
    </source>
</evidence>
<dbReference type="GO" id="GO:0005675">
    <property type="term" value="C:transcription factor TFIIH holo complex"/>
    <property type="evidence" value="ECO:0007669"/>
    <property type="project" value="TreeGrafter"/>
</dbReference>
<dbReference type="AlphaFoldDB" id="A0AAJ0F3I7"/>
<dbReference type="PANTHER" id="PTHR37781:SF1">
    <property type="entry name" value="ADR380WP"/>
    <property type="match status" value="1"/>
</dbReference>
<feature type="region of interest" description="Disordered" evidence="1">
    <location>
        <begin position="26"/>
        <end position="49"/>
    </location>
</feature>
<proteinExistence type="predicted"/>
<sequence length="279" mass="30510">MADGTQTSTTGAGGFLVPLPSPAPSNDFVRPSSLPHPRGHALRPGSAKEDKVRNYVANRIGHINRRFFKKSGLAAMAPPTDDGVTGYKSMGEMCKDLDELINIIWLSGTPSLQIPYLLNIASELNTWLPSFPPSPKATFLVLSKLDHCFASLVAGMDVNTEEPLPGFENGMRAGMSRTDMVRCKSTAQQTRVVIMDVMSEEPGQEEESENDADADEDGDSDDDGPTDWGKVVAKQKRRDKREDEERHMDMARVYEKTLVQLGKTLQDGDLAGGIQISDD</sequence>
<dbReference type="PANTHER" id="PTHR37781">
    <property type="entry name" value="TFIIH COMPLEX SUBUNIT"/>
    <property type="match status" value="1"/>
</dbReference>
<dbReference type="Proteomes" id="UP001239445">
    <property type="component" value="Unassembled WGS sequence"/>
</dbReference>
<evidence type="ECO:0008006" key="4">
    <source>
        <dbReference type="Google" id="ProtNLM"/>
    </source>
</evidence>
<organism evidence="2 3">
    <name type="scientific">Echria macrotheca</name>
    <dbReference type="NCBI Taxonomy" id="438768"/>
    <lineage>
        <taxon>Eukaryota</taxon>
        <taxon>Fungi</taxon>
        <taxon>Dikarya</taxon>
        <taxon>Ascomycota</taxon>
        <taxon>Pezizomycotina</taxon>
        <taxon>Sordariomycetes</taxon>
        <taxon>Sordariomycetidae</taxon>
        <taxon>Sordariales</taxon>
        <taxon>Schizotheciaceae</taxon>
        <taxon>Echria</taxon>
    </lineage>
</organism>
<dbReference type="EMBL" id="MU839840">
    <property type="protein sequence ID" value="KAK1752292.1"/>
    <property type="molecule type" value="Genomic_DNA"/>
</dbReference>
<comment type="caution">
    <text evidence="2">The sequence shown here is derived from an EMBL/GenBank/DDBJ whole genome shotgun (WGS) entry which is preliminary data.</text>
</comment>
<feature type="compositionally biased region" description="Acidic residues" evidence="1">
    <location>
        <begin position="200"/>
        <end position="225"/>
    </location>
</feature>
<protein>
    <recommendedName>
        <fullName evidence="4">Meiotic recombination protein dmc1</fullName>
    </recommendedName>
</protein>